<evidence type="ECO:0000256" key="5">
    <source>
        <dbReference type="ARBA" id="ARBA00022670"/>
    </source>
</evidence>
<dbReference type="Gene3D" id="3.40.350.10">
    <property type="entry name" value="Creatinase/prolidase N-terminal domain"/>
    <property type="match status" value="1"/>
</dbReference>
<evidence type="ECO:0000256" key="2">
    <source>
        <dbReference type="ARBA" id="ARBA00001936"/>
    </source>
</evidence>
<name>Q1ILM5_KORVE</name>
<gene>
    <name evidence="13" type="ordered locus">Acid345_3224</name>
</gene>
<keyword evidence="6 10" id="KW-0479">Metal-binding</keyword>
<evidence type="ECO:0000256" key="9">
    <source>
        <dbReference type="ARBA" id="ARBA00023211"/>
    </source>
</evidence>
<dbReference type="InterPro" id="IPR000994">
    <property type="entry name" value="Pept_M24"/>
</dbReference>
<dbReference type="InterPro" id="IPR007865">
    <property type="entry name" value="Aminopep_P_N"/>
</dbReference>
<keyword evidence="8" id="KW-0482">Metalloprotease</keyword>
<dbReference type="EC" id="3.4.11.9" evidence="4"/>
<dbReference type="PANTHER" id="PTHR43226">
    <property type="entry name" value="XAA-PRO AMINOPEPTIDASE 3"/>
    <property type="match status" value="1"/>
</dbReference>
<dbReference type="GO" id="GO:0030145">
    <property type="term" value="F:manganese ion binding"/>
    <property type="evidence" value="ECO:0007669"/>
    <property type="project" value="InterPro"/>
</dbReference>
<dbReference type="STRING" id="204669.Acid345_3224"/>
<dbReference type="OrthoDB" id="9806388at2"/>
<dbReference type="Gene3D" id="3.90.230.10">
    <property type="entry name" value="Creatinase/methionine aminopeptidase superfamily"/>
    <property type="match status" value="1"/>
</dbReference>
<dbReference type="SUPFAM" id="SSF55920">
    <property type="entry name" value="Creatinase/aminopeptidase"/>
    <property type="match status" value="1"/>
</dbReference>
<evidence type="ECO:0000256" key="7">
    <source>
        <dbReference type="ARBA" id="ARBA00022801"/>
    </source>
</evidence>
<dbReference type="EMBL" id="CP000360">
    <property type="protein sequence ID" value="ABF42225.1"/>
    <property type="molecule type" value="Genomic_DNA"/>
</dbReference>
<comment type="catalytic activity">
    <reaction evidence="1">
        <text>Release of any N-terminal amino acid, including proline, that is linked to proline, even from a dipeptide or tripeptide.</text>
        <dbReference type="EC" id="3.4.11.9"/>
    </reaction>
</comment>
<dbReference type="InterPro" id="IPR052433">
    <property type="entry name" value="X-Pro_dipept-like"/>
</dbReference>
<keyword evidence="9" id="KW-0464">Manganese</keyword>
<evidence type="ECO:0000256" key="1">
    <source>
        <dbReference type="ARBA" id="ARBA00001424"/>
    </source>
</evidence>
<comment type="similarity">
    <text evidence="3 10">Belongs to the peptidase M24B family.</text>
</comment>
<evidence type="ECO:0000256" key="6">
    <source>
        <dbReference type="ARBA" id="ARBA00022723"/>
    </source>
</evidence>
<dbReference type="KEGG" id="aba:Acid345_3224"/>
<keyword evidence="14" id="KW-1185">Reference proteome</keyword>
<proteinExistence type="inferred from homology"/>
<dbReference type="SUPFAM" id="SSF53092">
    <property type="entry name" value="Creatinase/prolidase N-terminal domain"/>
    <property type="match status" value="1"/>
</dbReference>
<dbReference type="PANTHER" id="PTHR43226:SF4">
    <property type="entry name" value="XAA-PRO AMINOPEPTIDASE 3"/>
    <property type="match status" value="1"/>
</dbReference>
<dbReference type="AlphaFoldDB" id="Q1ILM5"/>
<comment type="cofactor">
    <cofactor evidence="2">
        <name>Mn(2+)</name>
        <dbReference type="ChEBI" id="CHEBI:29035"/>
    </cofactor>
</comment>
<evidence type="ECO:0000256" key="10">
    <source>
        <dbReference type="RuleBase" id="RU000590"/>
    </source>
</evidence>
<dbReference type="PROSITE" id="PS00491">
    <property type="entry name" value="PROLINE_PEPTIDASE"/>
    <property type="match status" value="1"/>
</dbReference>
<accession>Q1ILM5</accession>
<feature type="domain" description="Aminopeptidase P N-terminal" evidence="12">
    <location>
        <begin position="22"/>
        <end position="166"/>
    </location>
</feature>
<dbReference type="Pfam" id="PF00557">
    <property type="entry name" value="Peptidase_M24"/>
    <property type="match status" value="1"/>
</dbReference>
<keyword evidence="11" id="KW-0732">Signal</keyword>
<dbReference type="Proteomes" id="UP000002432">
    <property type="component" value="Chromosome"/>
</dbReference>
<evidence type="ECO:0000256" key="11">
    <source>
        <dbReference type="SAM" id="SignalP"/>
    </source>
</evidence>
<dbReference type="RefSeq" id="WP_011524024.1">
    <property type="nucleotide sequence ID" value="NC_008009.1"/>
</dbReference>
<dbReference type="eggNOG" id="COG0006">
    <property type="taxonomic scope" value="Bacteria"/>
</dbReference>
<keyword evidence="13" id="KW-0031">Aminopeptidase</keyword>
<evidence type="ECO:0000313" key="14">
    <source>
        <dbReference type="Proteomes" id="UP000002432"/>
    </source>
</evidence>
<dbReference type="GO" id="GO:0006508">
    <property type="term" value="P:proteolysis"/>
    <property type="evidence" value="ECO:0007669"/>
    <property type="project" value="UniProtKB-KW"/>
</dbReference>
<dbReference type="Pfam" id="PF05195">
    <property type="entry name" value="AMP_N"/>
    <property type="match status" value="1"/>
</dbReference>
<organism evidence="13 14">
    <name type="scientific">Koribacter versatilis (strain Ellin345)</name>
    <dbReference type="NCBI Taxonomy" id="204669"/>
    <lineage>
        <taxon>Bacteria</taxon>
        <taxon>Pseudomonadati</taxon>
        <taxon>Acidobacteriota</taxon>
        <taxon>Terriglobia</taxon>
        <taxon>Terriglobales</taxon>
        <taxon>Candidatus Korobacteraceae</taxon>
        <taxon>Candidatus Korobacter</taxon>
    </lineage>
</organism>
<dbReference type="EnsemblBacteria" id="ABF42225">
    <property type="protein sequence ID" value="ABF42225"/>
    <property type="gene ID" value="Acid345_3224"/>
</dbReference>
<dbReference type="SMART" id="SM01011">
    <property type="entry name" value="AMP_N"/>
    <property type="match status" value="1"/>
</dbReference>
<protein>
    <recommendedName>
        <fullName evidence="4">Xaa-Pro aminopeptidase</fullName>
        <ecNumber evidence="4">3.4.11.9</ecNumber>
    </recommendedName>
</protein>
<feature type="chain" id="PRO_5004190893" description="Xaa-Pro aminopeptidase" evidence="11">
    <location>
        <begin position="21"/>
        <end position="444"/>
    </location>
</feature>
<dbReference type="HOGENOM" id="CLU_017266_1_0_0"/>
<keyword evidence="7 13" id="KW-0378">Hydrolase</keyword>
<sequence length="444" mass="48714">MIRKLLVLALLLAPFSGAMERQNNADYRARRQKLAAELKGGVLVLFAPTEPSAGNATSGFRQDDNFYYLTGWSEPGAAIMIAAEVVAKDEHPARAYTEVLYLPAHNTVQEKWTGPKLGPENPQARDLTGFDRVELLDKMRDDIADLLQKDPRAPIYSDISTGDEVSPSADGLAWLKRANAFPVVRFADFKPIVSDQRRVKDAGEIELIRKGTNASIAGHLAAFKAIHPGVTEREIAALQMYEFGKRGCERPAYAPIVGSGYNGTVLHYSEDSGTLKDGDLVVMDVAGEYSMYASDITRTAPVNGHFTARQREIYEIVLGAQRAAIEAFVSGKSVLLGKTDDSLYKVAYDYINTHGKDLHGEPLGKYFIHGLGHYVGLEVHDPGSYATPLQPGMVFTIEPGVYIPEEKLGVRIEDIVYVDANGKLVDYTAALPHTVEEVEKAMKK</sequence>
<dbReference type="InterPro" id="IPR001131">
    <property type="entry name" value="Peptidase_M24B_aminopep-P_CS"/>
</dbReference>
<feature type="signal peptide" evidence="11">
    <location>
        <begin position="1"/>
        <end position="20"/>
    </location>
</feature>
<reference evidence="13 14" key="1">
    <citation type="journal article" date="2009" name="Appl. Environ. Microbiol.">
        <title>Three genomes from the phylum Acidobacteria provide insight into the lifestyles of these microorganisms in soils.</title>
        <authorList>
            <person name="Ward N.L."/>
            <person name="Challacombe J.F."/>
            <person name="Janssen P.H."/>
            <person name="Henrissat B."/>
            <person name="Coutinho P.M."/>
            <person name="Wu M."/>
            <person name="Xie G."/>
            <person name="Haft D.H."/>
            <person name="Sait M."/>
            <person name="Badger J."/>
            <person name="Barabote R.D."/>
            <person name="Bradley B."/>
            <person name="Brettin T.S."/>
            <person name="Brinkac L.M."/>
            <person name="Bruce D."/>
            <person name="Creasy T."/>
            <person name="Daugherty S.C."/>
            <person name="Davidsen T.M."/>
            <person name="DeBoy R.T."/>
            <person name="Detter J.C."/>
            <person name="Dodson R.J."/>
            <person name="Durkin A.S."/>
            <person name="Ganapathy A."/>
            <person name="Gwinn-Giglio M."/>
            <person name="Han C.S."/>
            <person name="Khouri H."/>
            <person name="Kiss H."/>
            <person name="Kothari S.P."/>
            <person name="Madupu R."/>
            <person name="Nelson K.E."/>
            <person name="Nelson W.C."/>
            <person name="Paulsen I."/>
            <person name="Penn K."/>
            <person name="Ren Q."/>
            <person name="Rosovitz M.J."/>
            <person name="Selengut J.D."/>
            <person name="Shrivastava S."/>
            <person name="Sullivan S.A."/>
            <person name="Tapia R."/>
            <person name="Thompson L.S."/>
            <person name="Watkins K.L."/>
            <person name="Yang Q."/>
            <person name="Yu C."/>
            <person name="Zafar N."/>
            <person name="Zhou L."/>
            <person name="Kuske C.R."/>
        </authorList>
    </citation>
    <scope>NUCLEOTIDE SEQUENCE [LARGE SCALE GENOMIC DNA]</scope>
    <source>
        <strain evidence="13 14">Ellin345</strain>
    </source>
</reference>
<evidence type="ECO:0000256" key="4">
    <source>
        <dbReference type="ARBA" id="ARBA00012574"/>
    </source>
</evidence>
<dbReference type="GO" id="GO:0070006">
    <property type="term" value="F:metalloaminopeptidase activity"/>
    <property type="evidence" value="ECO:0007669"/>
    <property type="project" value="InterPro"/>
</dbReference>
<evidence type="ECO:0000256" key="8">
    <source>
        <dbReference type="ARBA" id="ARBA00023049"/>
    </source>
</evidence>
<evidence type="ECO:0000256" key="3">
    <source>
        <dbReference type="ARBA" id="ARBA00008766"/>
    </source>
</evidence>
<dbReference type="InterPro" id="IPR036005">
    <property type="entry name" value="Creatinase/aminopeptidase-like"/>
</dbReference>
<evidence type="ECO:0000313" key="13">
    <source>
        <dbReference type="EMBL" id="ABF42225.1"/>
    </source>
</evidence>
<keyword evidence="5" id="KW-0645">Protease</keyword>
<dbReference type="InterPro" id="IPR029149">
    <property type="entry name" value="Creatin/AminoP/Spt16_N"/>
</dbReference>
<evidence type="ECO:0000259" key="12">
    <source>
        <dbReference type="SMART" id="SM01011"/>
    </source>
</evidence>